<comment type="caution">
    <text evidence="1">The sequence shown here is derived from an EMBL/GenBank/DDBJ whole genome shotgun (WGS) entry which is preliminary data.</text>
</comment>
<dbReference type="Proteomes" id="UP000790709">
    <property type="component" value="Unassembled WGS sequence"/>
</dbReference>
<evidence type="ECO:0000313" key="2">
    <source>
        <dbReference type="Proteomes" id="UP000790709"/>
    </source>
</evidence>
<evidence type="ECO:0000313" key="1">
    <source>
        <dbReference type="EMBL" id="KAH7921466.1"/>
    </source>
</evidence>
<protein>
    <submittedName>
        <fullName evidence="1">Uncharacterized protein</fullName>
    </submittedName>
</protein>
<dbReference type="EMBL" id="MU266525">
    <property type="protein sequence ID" value="KAH7921466.1"/>
    <property type="molecule type" value="Genomic_DNA"/>
</dbReference>
<accession>A0ACB8B8D2</accession>
<organism evidence="1 2">
    <name type="scientific">Leucogyrophana mollusca</name>
    <dbReference type="NCBI Taxonomy" id="85980"/>
    <lineage>
        <taxon>Eukaryota</taxon>
        <taxon>Fungi</taxon>
        <taxon>Dikarya</taxon>
        <taxon>Basidiomycota</taxon>
        <taxon>Agaricomycotina</taxon>
        <taxon>Agaricomycetes</taxon>
        <taxon>Agaricomycetidae</taxon>
        <taxon>Boletales</taxon>
        <taxon>Boletales incertae sedis</taxon>
        <taxon>Leucogyrophana</taxon>
    </lineage>
</organism>
<keyword evidence="2" id="KW-1185">Reference proteome</keyword>
<proteinExistence type="predicted"/>
<reference evidence="1" key="1">
    <citation type="journal article" date="2021" name="New Phytol.">
        <title>Evolutionary innovations through gain and loss of genes in the ectomycorrhizal Boletales.</title>
        <authorList>
            <person name="Wu G."/>
            <person name="Miyauchi S."/>
            <person name="Morin E."/>
            <person name="Kuo A."/>
            <person name="Drula E."/>
            <person name="Varga T."/>
            <person name="Kohler A."/>
            <person name="Feng B."/>
            <person name="Cao Y."/>
            <person name="Lipzen A."/>
            <person name="Daum C."/>
            <person name="Hundley H."/>
            <person name="Pangilinan J."/>
            <person name="Johnson J."/>
            <person name="Barry K."/>
            <person name="LaButti K."/>
            <person name="Ng V."/>
            <person name="Ahrendt S."/>
            <person name="Min B."/>
            <person name="Choi I.G."/>
            <person name="Park H."/>
            <person name="Plett J.M."/>
            <person name="Magnuson J."/>
            <person name="Spatafora J.W."/>
            <person name="Nagy L.G."/>
            <person name="Henrissat B."/>
            <person name="Grigoriev I.V."/>
            <person name="Yang Z.L."/>
            <person name="Xu J."/>
            <person name="Martin F.M."/>
        </authorList>
    </citation>
    <scope>NUCLEOTIDE SEQUENCE</scope>
    <source>
        <strain evidence="1">KUC20120723A-06</strain>
    </source>
</reference>
<name>A0ACB8B8D2_9AGAM</name>
<sequence>MTEIPEILCECALGGYFPSSSTPHQSSGPPNARRRKMASPVNMHLLPCTTHLIQQITSIFQALARGALAFEYYDLVSICCLQVTSVWRPSHGMGTETMSMVTYCSSACSRGQRSTIRSASGL</sequence>
<gene>
    <name evidence="1" type="ORF">BV22DRAFT_729704</name>
</gene>